<keyword evidence="11" id="KW-1185">Reference proteome</keyword>
<dbReference type="InterPro" id="IPR005490">
    <property type="entry name" value="LD_TPept_cat_dom"/>
</dbReference>
<dbReference type="CDD" id="cd16913">
    <property type="entry name" value="YkuD_like"/>
    <property type="match status" value="1"/>
</dbReference>
<feature type="region of interest" description="Disordered" evidence="7">
    <location>
        <begin position="33"/>
        <end position="86"/>
    </location>
</feature>
<dbReference type="GO" id="GO:0071555">
    <property type="term" value="P:cell wall organization"/>
    <property type="evidence" value="ECO:0007669"/>
    <property type="project" value="UniProtKB-UniRule"/>
</dbReference>
<dbReference type="UniPathway" id="UPA00219"/>
<dbReference type="InterPro" id="IPR036366">
    <property type="entry name" value="PGBDSf"/>
</dbReference>
<dbReference type="PANTHER" id="PTHR30582:SF33">
    <property type="entry name" value="EXPORTED PROTEIN"/>
    <property type="match status" value="1"/>
</dbReference>
<feature type="compositionally biased region" description="Polar residues" evidence="7">
    <location>
        <begin position="39"/>
        <end position="57"/>
    </location>
</feature>
<protein>
    <submittedName>
        <fullName evidence="10">Peptidoglycan-binding protein</fullName>
    </submittedName>
</protein>
<dbReference type="InterPro" id="IPR002477">
    <property type="entry name" value="Peptidoglycan-bd-like"/>
</dbReference>
<dbReference type="GO" id="GO:0016740">
    <property type="term" value="F:transferase activity"/>
    <property type="evidence" value="ECO:0007669"/>
    <property type="project" value="UniProtKB-KW"/>
</dbReference>
<dbReference type="Gene3D" id="2.40.440.10">
    <property type="entry name" value="L,D-transpeptidase catalytic domain-like"/>
    <property type="match status" value="1"/>
</dbReference>
<dbReference type="PANTHER" id="PTHR30582">
    <property type="entry name" value="L,D-TRANSPEPTIDASE"/>
    <property type="match status" value="1"/>
</dbReference>
<organism evidence="10 11">
    <name type="scientific">Nocardioides guangzhouensis</name>
    <dbReference type="NCBI Taxonomy" id="2497878"/>
    <lineage>
        <taxon>Bacteria</taxon>
        <taxon>Bacillati</taxon>
        <taxon>Actinomycetota</taxon>
        <taxon>Actinomycetes</taxon>
        <taxon>Propionibacteriales</taxon>
        <taxon>Nocardioidaceae</taxon>
        <taxon>Nocardioides</taxon>
    </lineage>
</organism>
<dbReference type="SUPFAM" id="SSF47090">
    <property type="entry name" value="PGBD-like"/>
    <property type="match status" value="2"/>
</dbReference>
<keyword evidence="8" id="KW-0732">Signal</keyword>
<dbReference type="InterPro" id="IPR050979">
    <property type="entry name" value="LD-transpeptidase"/>
</dbReference>
<comment type="caution">
    <text evidence="10">The sequence shown here is derived from an EMBL/GenBank/DDBJ whole genome shotgun (WGS) entry which is preliminary data.</text>
</comment>
<evidence type="ECO:0000259" key="9">
    <source>
        <dbReference type="PROSITE" id="PS52029"/>
    </source>
</evidence>
<evidence type="ECO:0000256" key="1">
    <source>
        <dbReference type="ARBA" id="ARBA00004752"/>
    </source>
</evidence>
<dbReference type="Pfam" id="PF01471">
    <property type="entry name" value="PG_binding_1"/>
    <property type="match status" value="2"/>
</dbReference>
<name>A0A4Q4Z9W5_9ACTN</name>
<dbReference type="InterPro" id="IPR036365">
    <property type="entry name" value="PGBD-like_sf"/>
</dbReference>
<feature type="region of interest" description="Disordered" evidence="7">
    <location>
        <begin position="237"/>
        <end position="256"/>
    </location>
</feature>
<keyword evidence="5 6" id="KW-0961">Cell wall biogenesis/degradation</keyword>
<evidence type="ECO:0000256" key="2">
    <source>
        <dbReference type="ARBA" id="ARBA00022679"/>
    </source>
</evidence>
<dbReference type="RefSeq" id="WP_134719237.1">
    <property type="nucleotide sequence ID" value="NZ_SDKM01000025.1"/>
</dbReference>
<evidence type="ECO:0000313" key="10">
    <source>
        <dbReference type="EMBL" id="RYP84275.1"/>
    </source>
</evidence>
<keyword evidence="2" id="KW-0808">Transferase</keyword>
<keyword evidence="3 6" id="KW-0133">Cell shape</keyword>
<comment type="pathway">
    <text evidence="1 6">Cell wall biogenesis; peptidoglycan biosynthesis.</text>
</comment>
<dbReference type="SUPFAM" id="SSF141523">
    <property type="entry name" value="L,D-transpeptidase catalytic domain-like"/>
    <property type="match status" value="1"/>
</dbReference>
<dbReference type="PROSITE" id="PS52029">
    <property type="entry name" value="LD_TPASE"/>
    <property type="match status" value="1"/>
</dbReference>
<feature type="signal peptide" evidence="8">
    <location>
        <begin position="1"/>
        <end position="23"/>
    </location>
</feature>
<evidence type="ECO:0000256" key="5">
    <source>
        <dbReference type="ARBA" id="ARBA00023316"/>
    </source>
</evidence>
<feature type="active site" description="Proton donor/acceptor" evidence="6">
    <location>
        <position position="334"/>
    </location>
</feature>
<feature type="domain" description="L,D-TPase catalytic" evidence="9">
    <location>
        <begin position="264"/>
        <end position="376"/>
    </location>
</feature>
<dbReference type="Proteomes" id="UP000295198">
    <property type="component" value="Unassembled WGS sequence"/>
</dbReference>
<gene>
    <name evidence="10" type="ORF">EKO23_16615</name>
</gene>
<evidence type="ECO:0000256" key="3">
    <source>
        <dbReference type="ARBA" id="ARBA00022960"/>
    </source>
</evidence>
<evidence type="ECO:0000256" key="6">
    <source>
        <dbReference type="PROSITE-ProRule" id="PRU01373"/>
    </source>
</evidence>
<sequence>MRALRLIALTVLAAALLSATAYGAGRAYHELGNEKAAGSPTSGADPTPGATGSPTDTPSEEPAEDPVEPSGTPTPTEPPEPAYVLAPGDKGEQVRELQHRLFQLAWFPEHTTGTYDAATRDAVEGFQAKRGFQANGSVNQKTWRRLVAMTKTPTHDQKFNILRPGPRLLGAGDTGDRVRDVQARLKQIAWIYGPVTGTYDAATVTAVKGFQAKRQIPVTGEVDQRTLDRLAAMTHTPSYGEKHNKAPSTGATNAPLDPRCTTGRALCVDKSSRTVRWVVDGKVLATYEARFGSDELPTREGAFSVLRKSRDHVSTLYHTSMPFAMFFSGGQAVHYSPDFAANGYNGNSHGCVNVRDYNGMVWLFDQVGVGDKVIVYWS</sequence>
<keyword evidence="4 6" id="KW-0573">Peptidoglycan synthesis</keyword>
<dbReference type="GO" id="GO:0071972">
    <property type="term" value="F:peptidoglycan L,D-transpeptidase activity"/>
    <property type="evidence" value="ECO:0007669"/>
    <property type="project" value="TreeGrafter"/>
</dbReference>
<feature type="active site" description="Nucleophile" evidence="6">
    <location>
        <position position="351"/>
    </location>
</feature>
<accession>A0A4Q4Z9W5</accession>
<dbReference type="Pfam" id="PF03734">
    <property type="entry name" value="YkuD"/>
    <property type="match status" value="1"/>
</dbReference>
<evidence type="ECO:0000256" key="7">
    <source>
        <dbReference type="SAM" id="MobiDB-lite"/>
    </source>
</evidence>
<feature type="compositionally biased region" description="Acidic residues" evidence="7">
    <location>
        <begin position="58"/>
        <end position="67"/>
    </location>
</feature>
<dbReference type="GO" id="GO:0005576">
    <property type="term" value="C:extracellular region"/>
    <property type="evidence" value="ECO:0007669"/>
    <property type="project" value="TreeGrafter"/>
</dbReference>
<dbReference type="OrthoDB" id="8887048at2"/>
<dbReference type="GO" id="GO:0008360">
    <property type="term" value="P:regulation of cell shape"/>
    <property type="evidence" value="ECO:0007669"/>
    <property type="project" value="UniProtKB-UniRule"/>
</dbReference>
<dbReference type="InterPro" id="IPR038063">
    <property type="entry name" value="Transpep_catalytic_dom"/>
</dbReference>
<dbReference type="Gene3D" id="1.10.101.10">
    <property type="entry name" value="PGBD-like superfamily/PGBD"/>
    <property type="match status" value="2"/>
</dbReference>
<dbReference type="AlphaFoldDB" id="A0A4Q4Z9W5"/>
<dbReference type="GO" id="GO:0018104">
    <property type="term" value="P:peptidoglycan-protein cross-linking"/>
    <property type="evidence" value="ECO:0007669"/>
    <property type="project" value="TreeGrafter"/>
</dbReference>
<feature type="chain" id="PRO_5020218547" evidence="8">
    <location>
        <begin position="24"/>
        <end position="378"/>
    </location>
</feature>
<evidence type="ECO:0000256" key="8">
    <source>
        <dbReference type="SAM" id="SignalP"/>
    </source>
</evidence>
<dbReference type="EMBL" id="SDKM01000025">
    <property type="protein sequence ID" value="RYP84275.1"/>
    <property type="molecule type" value="Genomic_DNA"/>
</dbReference>
<proteinExistence type="predicted"/>
<reference evidence="10 11" key="1">
    <citation type="submission" date="2019-01" db="EMBL/GenBank/DDBJ databases">
        <title>Nocardioides guangzhouensis sp. nov., an actinobacterium isolated from soil.</title>
        <authorList>
            <person name="Fu Y."/>
            <person name="Cai Y."/>
            <person name="Lin Z."/>
            <person name="Chen P."/>
        </authorList>
    </citation>
    <scope>NUCLEOTIDE SEQUENCE [LARGE SCALE GENOMIC DNA]</scope>
    <source>
        <strain evidence="10 11">130</strain>
    </source>
</reference>
<evidence type="ECO:0000256" key="4">
    <source>
        <dbReference type="ARBA" id="ARBA00022984"/>
    </source>
</evidence>
<evidence type="ECO:0000313" key="11">
    <source>
        <dbReference type="Proteomes" id="UP000295198"/>
    </source>
</evidence>